<feature type="transmembrane region" description="Helical" evidence="1">
    <location>
        <begin position="227"/>
        <end position="251"/>
    </location>
</feature>
<feature type="transmembrane region" description="Helical" evidence="1">
    <location>
        <begin position="41"/>
        <end position="61"/>
    </location>
</feature>
<feature type="transmembrane region" description="Helical" evidence="1">
    <location>
        <begin position="140"/>
        <end position="162"/>
    </location>
</feature>
<feature type="transmembrane region" description="Helical" evidence="1">
    <location>
        <begin position="199"/>
        <end position="220"/>
    </location>
</feature>
<dbReference type="GO" id="GO:0009389">
    <property type="term" value="F:dimethyl sulfoxide reductase activity"/>
    <property type="evidence" value="ECO:0007669"/>
    <property type="project" value="TreeGrafter"/>
</dbReference>
<dbReference type="AlphaFoldDB" id="A0A9D1D2L1"/>
<dbReference type="Pfam" id="PF04976">
    <property type="entry name" value="DmsC"/>
    <property type="match status" value="1"/>
</dbReference>
<dbReference type="GO" id="GO:0019645">
    <property type="term" value="P:anaerobic electron transport chain"/>
    <property type="evidence" value="ECO:0007669"/>
    <property type="project" value="InterPro"/>
</dbReference>
<accession>A0A9D1D2L1</accession>
<dbReference type="PANTHER" id="PTHR38095:SF2">
    <property type="entry name" value="ANAEROBIC DIMETHYL SULFOXIDE REDUCTASE CHAIN C"/>
    <property type="match status" value="1"/>
</dbReference>
<feature type="transmembrane region" description="Helical" evidence="1">
    <location>
        <begin position="107"/>
        <end position="128"/>
    </location>
</feature>
<evidence type="ECO:0000256" key="1">
    <source>
        <dbReference type="SAM" id="Phobius"/>
    </source>
</evidence>
<dbReference type="Proteomes" id="UP000824261">
    <property type="component" value="Unassembled WGS sequence"/>
</dbReference>
<evidence type="ECO:0000313" key="3">
    <source>
        <dbReference type="Proteomes" id="UP000824261"/>
    </source>
</evidence>
<gene>
    <name evidence="2" type="ORF">IAA69_03025</name>
</gene>
<dbReference type="PANTHER" id="PTHR38095">
    <property type="entry name" value="ANAEROBIC DIMETHYL SULFOXIDE REDUCTASE CHAIN YNFH"/>
    <property type="match status" value="1"/>
</dbReference>
<reference evidence="2" key="1">
    <citation type="submission" date="2020-10" db="EMBL/GenBank/DDBJ databases">
        <authorList>
            <person name="Gilroy R."/>
        </authorList>
    </citation>
    <scope>NUCLEOTIDE SEQUENCE</scope>
    <source>
        <strain evidence="2">ChiGjej1B1-2707</strain>
    </source>
</reference>
<dbReference type="Gene3D" id="1.20.1630.10">
    <property type="entry name" value="Formate dehydrogenase/DMSO reductase domain"/>
    <property type="match status" value="1"/>
</dbReference>
<keyword evidence="1" id="KW-1133">Transmembrane helix</keyword>
<feature type="transmembrane region" description="Helical" evidence="1">
    <location>
        <begin position="169"/>
        <end position="187"/>
    </location>
</feature>
<keyword evidence="1" id="KW-0472">Membrane</keyword>
<organism evidence="2 3">
    <name type="scientific">Candidatus Aveggerthella stercoripullorum</name>
    <dbReference type="NCBI Taxonomy" id="2840688"/>
    <lineage>
        <taxon>Bacteria</taxon>
        <taxon>Bacillati</taxon>
        <taxon>Actinomycetota</taxon>
        <taxon>Coriobacteriia</taxon>
        <taxon>Eggerthellales</taxon>
        <taxon>Eggerthellaceae</taxon>
        <taxon>Eggerthellaceae incertae sedis</taxon>
        <taxon>Candidatus Aveggerthella</taxon>
    </lineage>
</organism>
<feature type="transmembrane region" description="Helical" evidence="1">
    <location>
        <begin position="6"/>
        <end position="29"/>
    </location>
</feature>
<dbReference type="InterPro" id="IPR007059">
    <property type="entry name" value="DmsC"/>
</dbReference>
<reference evidence="2" key="2">
    <citation type="journal article" date="2021" name="PeerJ">
        <title>Extensive microbial diversity within the chicken gut microbiome revealed by metagenomics and culture.</title>
        <authorList>
            <person name="Gilroy R."/>
            <person name="Ravi A."/>
            <person name="Getino M."/>
            <person name="Pursley I."/>
            <person name="Horton D.L."/>
            <person name="Alikhan N.F."/>
            <person name="Baker D."/>
            <person name="Gharbi K."/>
            <person name="Hall N."/>
            <person name="Watson M."/>
            <person name="Adriaenssens E.M."/>
            <person name="Foster-Nyarko E."/>
            <person name="Jarju S."/>
            <person name="Secka A."/>
            <person name="Antonio M."/>
            <person name="Oren A."/>
            <person name="Chaudhuri R.R."/>
            <person name="La Ragione R."/>
            <person name="Hildebrand F."/>
            <person name="Pallen M.J."/>
        </authorList>
    </citation>
    <scope>NUCLEOTIDE SEQUENCE</scope>
    <source>
        <strain evidence="2">ChiGjej1B1-2707</strain>
    </source>
</reference>
<evidence type="ECO:0000313" key="2">
    <source>
        <dbReference type="EMBL" id="HIR01219.1"/>
    </source>
</evidence>
<dbReference type="EMBL" id="DVGB01000037">
    <property type="protein sequence ID" value="HIR01219.1"/>
    <property type="molecule type" value="Genomic_DNA"/>
</dbReference>
<keyword evidence="1" id="KW-0812">Transmembrane</keyword>
<protein>
    <submittedName>
        <fullName evidence="2">Dimethyl sulfoxide reductase anchor subunit</fullName>
    </submittedName>
</protein>
<proteinExistence type="predicted"/>
<name>A0A9D1D2L1_9ACTN</name>
<dbReference type="GO" id="GO:0005886">
    <property type="term" value="C:plasma membrane"/>
    <property type="evidence" value="ECO:0007669"/>
    <property type="project" value="TreeGrafter"/>
</dbReference>
<sequence>MNMISEFPLFVFTTLAGLAAGASVVSAVFFTKEEEKRSWMLPLACLVLLGVGLLGCLGHLGRPLMFLNALSNPSSMISQEAYWSIAFGALLVVDVVLCFVKGACPRVVRVIEAIAAAGLVVVMGNAYFTGYGVEAWTNVVTWPLYLVGDLAMGAALASVFAPSLCTKPAFAYLAIALDVIFAVVSVVEFTGFSGLGHDAMLFGVAAVLSIIGAAISFAGVKGKFSPMAAAAATAVVMILAVALARYCFYAASIL</sequence>
<comment type="caution">
    <text evidence="2">The sequence shown here is derived from an EMBL/GenBank/DDBJ whole genome shotgun (WGS) entry which is preliminary data.</text>
</comment>
<dbReference type="GO" id="GO:0009390">
    <property type="term" value="C:dimethyl sulfoxide reductase complex"/>
    <property type="evidence" value="ECO:0007669"/>
    <property type="project" value="TreeGrafter"/>
</dbReference>
<feature type="transmembrane region" description="Helical" evidence="1">
    <location>
        <begin position="81"/>
        <end position="100"/>
    </location>
</feature>